<geneLocation type="plasmid" evidence="12 13">
    <name>pLI100</name>
</geneLocation>
<keyword evidence="9 11" id="KW-0406">Ion transport</keyword>
<evidence type="ECO:0000256" key="5">
    <source>
        <dbReference type="ARBA" id="ARBA00022741"/>
    </source>
</evidence>
<keyword evidence="7 11" id="KW-0630">Potassium</keyword>
<sequence length="212" mass="23285">MEKIFYFIRKPIAITLVLVVICGLIYPLVLMGVSKVVFPEQANGSLVRINDSVVGSKLIGQSFSGEGFLHSRPSAVNYNTYTVQEKKDYKYNGVASGSSNYAMTNPDLTKRTNKDIKTFLRENPTIKKNEIPTDLVTSSGSGLDPHISPQAAAIQIPSVSKKTGISEKKLKKIVRDSTEEKFIGIFGERTVNVLEVNVDIVKAKKLGKFGSK</sequence>
<proteinExistence type="inferred from homology"/>
<accession>Q926K5</accession>
<dbReference type="GO" id="GO:0005886">
    <property type="term" value="C:plasma membrane"/>
    <property type="evidence" value="ECO:0007669"/>
    <property type="project" value="UniProtKB-SubCell"/>
</dbReference>
<evidence type="ECO:0000256" key="7">
    <source>
        <dbReference type="ARBA" id="ARBA00022958"/>
    </source>
</evidence>
<evidence type="ECO:0000256" key="1">
    <source>
        <dbReference type="ARBA" id="ARBA00022448"/>
    </source>
</evidence>
<evidence type="ECO:0000256" key="2">
    <source>
        <dbReference type="ARBA" id="ARBA00022475"/>
    </source>
</evidence>
<comment type="subunit">
    <text evidence="11">The system is composed of three essential subunits: KdpA, KdpB and KdpC.</text>
</comment>
<dbReference type="GO" id="GO:0005524">
    <property type="term" value="F:ATP binding"/>
    <property type="evidence" value="ECO:0007669"/>
    <property type="project" value="UniProtKB-UniRule"/>
</dbReference>
<evidence type="ECO:0000313" key="13">
    <source>
        <dbReference type="Proteomes" id="UP000002513"/>
    </source>
</evidence>
<evidence type="ECO:0000256" key="10">
    <source>
        <dbReference type="ARBA" id="ARBA00023136"/>
    </source>
</evidence>
<dbReference type="HAMAP" id="MF_00276">
    <property type="entry name" value="KdpC"/>
    <property type="match status" value="1"/>
</dbReference>
<dbReference type="OrthoDB" id="9809491at2"/>
<dbReference type="Proteomes" id="UP000002513">
    <property type="component" value="Plasmid pLI100"/>
</dbReference>
<feature type="transmembrane region" description="Helical" evidence="11">
    <location>
        <begin position="12"/>
        <end position="33"/>
    </location>
</feature>
<dbReference type="AlphaFoldDB" id="Q926K5"/>
<dbReference type="EMBL" id="AL592102">
    <property type="protein sequence ID" value="CAC42053.1"/>
    <property type="molecule type" value="Genomic_DNA"/>
</dbReference>
<comment type="subcellular location">
    <subcellularLocation>
        <location evidence="11">Cell membrane</location>
        <topology evidence="11">Single-pass membrane protein</topology>
    </subcellularLocation>
</comment>
<keyword evidence="4 11" id="KW-0812">Transmembrane</keyword>
<dbReference type="PANTHER" id="PTHR30042:SF2">
    <property type="entry name" value="POTASSIUM-TRANSPORTING ATPASE KDPC SUBUNIT"/>
    <property type="match status" value="1"/>
</dbReference>
<dbReference type="NCBIfam" id="NF001454">
    <property type="entry name" value="PRK00315.1"/>
    <property type="match status" value="1"/>
</dbReference>
<evidence type="ECO:0000256" key="8">
    <source>
        <dbReference type="ARBA" id="ARBA00022989"/>
    </source>
</evidence>
<organism evidence="12 13">
    <name type="scientific">Listeria innocua serovar 6a (strain ATCC BAA-680 / CLIP 11262)</name>
    <dbReference type="NCBI Taxonomy" id="272626"/>
    <lineage>
        <taxon>Bacteria</taxon>
        <taxon>Bacillati</taxon>
        <taxon>Bacillota</taxon>
        <taxon>Bacilli</taxon>
        <taxon>Bacillales</taxon>
        <taxon>Listeriaceae</taxon>
        <taxon>Listeria</taxon>
    </lineage>
</organism>
<keyword evidence="6 11" id="KW-0067">ATP-binding</keyword>
<evidence type="ECO:0000256" key="9">
    <source>
        <dbReference type="ARBA" id="ARBA00023065"/>
    </source>
</evidence>
<evidence type="ECO:0000313" key="12">
    <source>
        <dbReference type="EMBL" id="CAC42053.1"/>
    </source>
</evidence>
<evidence type="ECO:0000256" key="11">
    <source>
        <dbReference type="HAMAP-Rule" id="MF_00276"/>
    </source>
</evidence>
<dbReference type="NCBIfam" id="TIGR00681">
    <property type="entry name" value="kdpC"/>
    <property type="match status" value="1"/>
</dbReference>
<dbReference type="NCBIfam" id="NF010600">
    <property type="entry name" value="PRK13995.1"/>
    <property type="match status" value="1"/>
</dbReference>
<dbReference type="HOGENOM" id="CLU_077094_1_0_9"/>
<keyword evidence="3 11" id="KW-0633">Potassium transport</keyword>
<evidence type="ECO:0000256" key="3">
    <source>
        <dbReference type="ARBA" id="ARBA00022538"/>
    </source>
</evidence>
<gene>
    <name evidence="11" type="primary">kdpC</name>
    <name evidence="12" type="ordered locus">pli0055</name>
</gene>
<comment type="function">
    <text evidence="11">Part of the high-affinity ATP-driven potassium transport (or Kdp) system, which catalyzes the hydrolysis of ATP coupled with the electrogenic transport of potassium into the cytoplasm. This subunit acts as a catalytic chaperone that increases the ATP-binding affinity of the ATP-hydrolyzing subunit KdpB by the formation of a transient KdpB/KdpC/ATP ternary complex.</text>
</comment>
<keyword evidence="1 11" id="KW-0813">Transport</keyword>
<name>Q926K5_LISIN</name>
<reference evidence="13" key="1">
    <citation type="journal article" date="2001" name="Science">
        <title>Comparative genomics of Listeria species.</title>
        <authorList>
            <person name="Glaser P."/>
            <person name="Frangeul L."/>
            <person name="Buchrieser C."/>
            <person name="Rusniok C."/>
            <person name="Amend A."/>
            <person name="Baquero F."/>
            <person name="Berche P."/>
            <person name="Bloecker H."/>
            <person name="Brandt P."/>
            <person name="Chakraborty T."/>
            <person name="Charbit A."/>
            <person name="Chetouani F."/>
            <person name="Couve E."/>
            <person name="de Daruvar A."/>
            <person name="Dehoux P."/>
            <person name="Domann E."/>
            <person name="Dominguez-Bernal G."/>
            <person name="Duchaud E."/>
            <person name="Durant L."/>
            <person name="Dussurget O."/>
            <person name="Entian K.-D."/>
            <person name="Fsihi H."/>
            <person name="Garcia-del Portillo F."/>
            <person name="Garrido P."/>
            <person name="Gautier L."/>
            <person name="Goebel W."/>
            <person name="Gomez-Lopez N."/>
            <person name="Hain T."/>
            <person name="Hauf J."/>
            <person name="Jackson D."/>
            <person name="Jones L.-M."/>
            <person name="Kaerst U."/>
            <person name="Kreft J."/>
            <person name="Kuhn M."/>
            <person name="Kunst F."/>
            <person name="Kurapkat G."/>
            <person name="Madueno E."/>
            <person name="Maitournam A."/>
            <person name="Mata Vicente J."/>
            <person name="Ng E."/>
            <person name="Nedjari H."/>
            <person name="Nordsiek G."/>
            <person name="Novella S."/>
            <person name="de Pablos B."/>
            <person name="Perez-Diaz J.-C."/>
            <person name="Purcell R."/>
            <person name="Remmel B."/>
            <person name="Rose M."/>
            <person name="Schlueter T."/>
            <person name="Simoes N."/>
            <person name="Tierrez A."/>
            <person name="Vazquez-Boland J.-A."/>
            <person name="Voss H."/>
            <person name="Wehland J."/>
            <person name="Cossart P."/>
        </authorList>
    </citation>
    <scope>NUCLEOTIDE SEQUENCE [LARGE SCALE GENOMIC DNA]</scope>
    <source>
        <strain evidence="13">ATCC BAA-680 / CLIP 11262</strain>
    </source>
</reference>
<dbReference type="PIRSF" id="PIRSF001296">
    <property type="entry name" value="K_ATPase_KdpC"/>
    <property type="match status" value="1"/>
</dbReference>
<dbReference type="RefSeq" id="WP_011011041.1">
    <property type="nucleotide sequence ID" value="NC_003383.1"/>
</dbReference>
<dbReference type="Pfam" id="PF02669">
    <property type="entry name" value="KdpC"/>
    <property type="match status" value="1"/>
</dbReference>
<dbReference type="GO" id="GO:0008556">
    <property type="term" value="F:P-type potassium transmembrane transporter activity"/>
    <property type="evidence" value="ECO:0007669"/>
    <property type="project" value="InterPro"/>
</dbReference>
<keyword evidence="12" id="KW-0614">Plasmid</keyword>
<dbReference type="PANTHER" id="PTHR30042">
    <property type="entry name" value="POTASSIUM-TRANSPORTING ATPASE C CHAIN"/>
    <property type="match status" value="1"/>
</dbReference>
<keyword evidence="2 11" id="KW-1003">Cell membrane</keyword>
<evidence type="ECO:0000256" key="4">
    <source>
        <dbReference type="ARBA" id="ARBA00022692"/>
    </source>
</evidence>
<dbReference type="eggNOG" id="COG2156">
    <property type="taxonomic scope" value="Bacteria"/>
</dbReference>
<protein>
    <recommendedName>
        <fullName evidence="11">Potassium-transporting ATPase KdpC subunit</fullName>
    </recommendedName>
    <alternativeName>
        <fullName evidence="11">ATP phosphohydrolase [potassium-transporting] C chain</fullName>
    </alternativeName>
    <alternativeName>
        <fullName evidence="11">Potassium-binding and translocating subunit C</fullName>
    </alternativeName>
    <alternativeName>
        <fullName evidence="11">Potassium-translocating ATPase C chain</fullName>
    </alternativeName>
</protein>
<dbReference type="InterPro" id="IPR003820">
    <property type="entry name" value="KdpC"/>
</dbReference>
<keyword evidence="8 11" id="KW-1133">Transmembrane helix</keyword>
<keyword evidence="5 11" id="KW-0547">Nucleotide-binding</keyword>
<comment type="similarity">
    <text evidence="11">Belongs to the KdpC family.</text>
</comment>
<keyword evidence="10 11" id="KW-0472">Membrane</keyword>
<evidence type="ECO:0000256" key="6">
    <source>
        <dbReference type="ARBA" id="ARBA00022840"/>
    </source>
</evidence>
<dbReference type="KEGG" id="lin:pli0055"/>